<keyword evidence="2" id="KW-0472">Membrane</keyword>
<protein>
    <submittedName>
        <fullName evidence="3">Uncharacterized protein</fullName>
    </submittedName>
</protein>
<dbReference type="AlphaFoldDB" id="A0A7S4AGQ4"/>
<feature type="region of interest" description="Disordered" evidence="1">
    <location>
        <begin position="113"/>
        <end position="172"/>
    </location>
</feature>
<proteinExistence type="predicted"/>
<gene>
    <name evidence="3" type="ORF">PAUS00366_LOCUS7900</name>
</gene>
<accession>A0A7S4AGQ4</accession>
<keyword evidence="2" id="KW-0812">Transmembrane</keyword>
<feature type="compositionally biased region" description="Low complexity" evidence="1">
    <location>
        <begin position="158"/>
        <end position="172"/>
    </location>
</feature>
<keyword evidence="2" id="KW-1133">Transmembrane helix</keyword>
<name>A0A7S4AGQ4_9STRA</name>
<evidence type="ECO:0000256" key="1">
    <source>
        <dbReference type="SAM" id="MobiDB-lite"/>
    </source>
</evidence>
<dbReference type="EMBL" id="HBIX01010452">
    <property type="protein sequence ID" value="CAE0715148.1"/>
    <property type="molecule type" value="Transcribed_RNA"/>
</dbReference>
<feature type="transmembrane region" description="Helical" evidence="2">
    <location>
        <begin position="26"/>
        <end position="48"/>
    </location>
</feature>
<sequence>MRLCSKNHRRPKTAASACNNNNNGSLFLALAVGKGFVVLAHALLLIVLSGELPCATPFSMGRSRIGTSGSYSNDDNFPTAVTENSASLLRVHRHPPNGSSSSTDPLSRLEASINNNNARVGTTEDEISSSSRDNDIDELLSTRATNPASKTENDGDELSSSPSSPLSDSFSSFSSRETPILAELLLLDDNKPDTPNGGSSLFPPIESFPAKTTTTTTISNIASSPWWRSERSSEILVAGLAVGAFSNILGDLLANYEWVQTLRYFWPLSLGLYYGLLWNHASTHDSNPLDAEEQRKAFYEEFGPDAANSGIYSNTNTNTNIAVSTVISTPNPLLQLGYVFGGFGLFVGGLADALLPVWMTGPNLLTHAGLAPDCAVLLLAMSMGENYFSGSSNMSSNNIDDNDDESKNSDQKEVTNAPLMSSSTRATNSSSSNSTTIIGSMPLLLKIALWAELYTLGGSSVDEVFTAVQTALSSVAS</sequence>
<reference evidence="3" key="1">
    <citation type="submission" date="2021-01" db="EMBL/GenBank/DDBJ databases">
        <authorList>
            <person name="Corre E."/>
            <person name="Pelletier E."/>
            <person name="Niang G."/>
            <person name="Scheremetjew M."/>
            <person name="Finn R."/>
            <person name="Kale V."/>
            <person name="Holt S."/>
            <person name="Cochrane G."/>
            <person name="Meng A."/>
            <person name="Brown T."/>
            <person name="Cohen L."/>
        </authorList>
    </citation>
    <scope>NUCLEOTIDE SEQUENCE</scope>
    <source>
        <strain evidence="3">10249 10 AB</strain>
    </source>
</reference>
<evidence type="ECO:0000313" key="3">
    <source>
        <dbReference type="EMBL" id="CAE0715148.1"/>
    </source>
</evidence>
<organism evidence="3">
    <name type="scientific">Pseudo-nitzschia australis</name>
    <dbReference type="NCBI Taxonomy" id="44445"/>
    <lineage>
        <taxon>Eukaryota</taxon>
        <taxon>Sar</taxon>
        <taxon>Stramenopiles</taxon>
        <taxon>Ochrophyta</taxon>
        <taxon>Bacillariophyta</taxon>
        <taxon>Bacillariophyceae</taxon>
        <taxon>Bacillariophycidae</taxon>
        <taxon>Bacillariales</taxon>
        <taxon>Bacillariaceae</taxon>
        <taxon>Pseudo-nitzschia</taxon>
    </lineage>
</organism>
<feature type="region of interest" description="Disordered" evidence="1">
    <location>
        <begin position="394"/>
        <end position="434"/>
    </location>
</feature>
<feature type="compositionally biased region" description="Low complexity" evidence="1">
    <location>
        <begin position="421"/>
        <end position="434"/>
    </location>
</feature>
<evidence type="ECO:0000256" key="2">
    <source>
        <dbReference type="SAM" id="Phobius"/>
    </source>
</evidence>